<comment type="caution">
    <text evidence="2">The sequence shown here is derived from an EMBL/GenBank/DDBJ whole genome shotgun (WGS) entry which is preliminary data.</text>
</comment>
<name>A0A964BST4_9CYAN</name>
<dbReference type="AlphaFoldDB" id="A0A964BST4"/>
<protein>
    <submittedName>
        <fullName evidence="2">COP23 domain-containing protein</fullName>
    </submittedName>
</protein>
<dbReference type="InterPro" id="IPR025478">
    <property type="entry name" value="COP23"/>
</dbReference>
<keyword evidence="3" id="KW-1185">Reference proteome</keyword>
<gene>
    <name evidence="2" type="ORF">I4641_12910</name>
</gene>
<keyword evidence="1" id="KW-1133">Transmembrane helix</keyword>
<dbReference type="EMBL" id="JADWDC010000030">
    <property type="protein sequence ID" value="MCC0177878.1"/>
    <property type="molecule type" value="Genomic_DNA"/>
</dbReference>
<evidence type="ECO:0000313" key="3">
    <source>
        <dbReference type="Proteomes" id="UP000729733"/>
    </source>
</evidence>
<dbReference type="RefSeq" id="WP_229640945.1">
    <property type="nucleotide sequence ID" value="NZ_JADWDC010000030.1"/>
</dbReference>
<organism evidence="2 3">
    <name type="scientific">Waterburya agarophytonicola KI4</name>
    <dbReference type="NCBI Taxonomy" id="2874699"/>
    <lineage>
        <taxon>Bacteria</taxon>
        <taxon>Bacillati</taxon>
        <taxon>Cyanobacteriota</taxon>
        <taxon>Cyanophyceae</taxon>
        <taxon>Pleurocapsales</taxon>
        <taxon>Hyellaceae</taxon>
        <taxon>Waterburya</taxon>
        <taxon>Waterburya agarophytonicola</taxon>
    </lineage>
</organism>
<proteinExistence type="predicted"/>
<reference evidence="2" key="1">
    <citation type="journal article" date="2021" name="Antonie Van Leeuwenhoek">
        <title>Draft genome and description of Waterburya agarophytonicola gen. nov. sp. nov. (Pleurocapsales, Cyanobacteria): a seaweed symbiont.</title>
        <authorList>
            <person name="Bonthond G."/>
            <person name="Shalygin S."/>
            <person name="Bayer T."/>
            <person name="Weinberger F."/>
        </authorList>
    </citation>
    <scope>NUCLEOTIDE SEQUENCE</scope>
    <source>
        <strain evidence="2">KI4</strain>
    </source>
</reference>
<evidence type="ECO:0000256" key="1">
    <source>
        <dbReference type="SAM" id="Phobius"/>
    </source>
</evidence>
<keyword evidence="1" id="KW-0812">Transmembrane</keyword>
<dbReference type="Pfam" id="PF14218">
    <property type="entry name" value="COP23"/>
    <property type="match status" value="1"/>
</dbReference>
<dbReference type="Proteomes" id="UP000729733">
    <property type="component" value="Unassembled WGS sequence"/>
</dbReference>
<evidence type="ECO:0000313" key="2">
    <source>
        <dbReference type="EMBL" id="MCC0177878.1"/>
    </source>
</evidence>
<accession>A0A964BST4</accession>
<keyword evidence="1" id="KW-0472">Membrane</keyword>
<feature type="transmembrane region" description="Helical" evidence="1">
    <location>
        <begin position="6"/>
        <end position="25"/>
    </location>
</feature>
<sequence>MPVLNTYISTLSIVGIIFSSFLTNIKPSIAQDRFFCDENGLFTSVNTERGALPLIRWSDRSFPPPFSPAQRCQIVSQRFQKFDSNGTLKYIKADMVNNLPALCVAAYLGGKCLPDGLLVTFKPGTDANKTLIKLLDQRVWAARETISLSGNSNDSIPPEEKSVISQVNGTTYINMELFLNWNNEPQK</sequence>